<dbReference type="EnsemblPlants" id="OGLUM06G19890.1">
    <property type="protein sequence ID" value="OGLUM06G19890.1"/>
    <property type="gene ID" value="OGLUM06G19890"/>
</dbReference>
<dbReference type="Proteomes" id="UP000026961">
    <property type="component" value="Chromosome 6"/>
</dbReference>
<keyword evidence="1" id="KW-1133">Transmembrane helix</keyword>
<dbReference type="CDD" id="cd00010">
    <property type="entry name" value="AAI_LTSS"/>
    <property type="match status" value="1"/>
</dbReference>
<keyword evidence="1" id="KW-0812">Transmembrane</keyword>
<evidence type="ECO:0000313" key="2">
    <source>
        <dbReference type="EnsemblPlants" id="OGLUM06G19890.1"/>
    </source>
</evidence>
<dbReference type="Gramene" id="OGLUM06G19890.1">
    <property type="protein sequence ID" value="OGLUM06G19890.1"/>
    <property type="gene ID" value="OGLUM06G19890"/>
</dbReference>
<sequence length="147" mass="15116">MTVVQHGAQFTVDERVHADVAEHVAVPQLLDGECASVSIVLLEAGRGGEVPECPCVTLNAVTTAFRLSIKRTRALGLPDACKVQMPPFSNYKSGAASSVGQTLTFVGTGSKVTPVTPMGSGVVPLRVSLVGILAGLVVVAVYAISTV</sequence>
<accession>A0A0E0AB05</accession>
<evidence type="ECO:0008006" key="4">
    <source>
        <dbReference type="Google" id="ProtNLM"/>
    </source>
</evidence>
<dbReference type="AlphaFoldDB" id="A0A0E0AB05"/>
<reference evidence="2" key="2">
    <citation type="submission" date="2018-05" db="EMBL/GenBank/DDBJ databases">
        <title>OgluRS3 (Oryza glumaepatula Reference Sequence Version 3).</title>
        <authorList>
            <person name="Zhang J."/>
            <person name="Kudrna D."/>
            <person name="Lee S."/>
            <person name="Talag J."/>
            <person name="Welchert J."/>
            <person name="Wing R.A."/>
        </authorList>
    </citation>
    <scope>NUCLEOTIDE SEQUENCE [LARGE SCALE GENOMIC DNA]</scope>
</reference>
<keyword evidence="3" id="KW-1185">Reference proteome</keyword>
<dbReference type="STRING" id="40148.A0A0E0AB05"/>
<feature type="transmembrane region" description="Helical" evidence="1">
    <location>
        <begin position="127"/>
        <end position="145"/>
    </location>
</feature>
<dbReference type="HOGENOM" id="CLU_1770960_0_0_1"/>
<protein>
    <recommendedName>
        <fullName evidence="4">Bifunctional inhibitor/plant lipid transfer protein/seed storage helical domain-containing protein</fullName>
    </recommendedName>
</protein>
<proteinExistence type="predicted"/>
<evidence type="ECO:0000313" key="3">
    <source>
        <dbReference type="Proteomes" id="UP000026961"/>
    </source>
</evidence>
<name>A0A0E0AB05_9ORYZ</name>
<reference evidence="2" key="1">
    <citation type="submission" date="2015-04" db="UniProtKB">
        <authorList>
            <consortium name="EnsemblPlants"/>
        </authorList>
    </citation>
    <scope>IDENTIFICATION</scope>
</reference>
<organism evidence="2">
    <name type="scientific">Oryza glumipatula</name>
    <dbReference type="NCBI Taxonomy" id="40148"/>
    <lineage>
        <taxon>Eukaryota</taxon>
        <taxon>Viridiplantae</taxon>
        <taxon>Streptophyta</taxon>
        <taxon>Embryophyta</taxon>
        <taxon>Tracheophyta</taxon>
        <taxon>Spermatophyta</taxon>
        <taxon>Magnoliopsida</taxon>
        <taxon>Liliopsida</taxon>
        <taxon>Poales</taxon>
        <taxon>Poaceae</taxon>
        <taxon>BOP clade</taxon>
        <taxon>Oryzoideae</taxon>
        <taxon>Oryzeae</taxon>
        <taxon>Oryzinae</taxon>
        <taxon>Oryza</taxon>
    </lineage>
</organism>
<evidence type="ECO:0000256" key="1">
    <source>
        <dbReference type="SAM" id="Phobius"/>
    </source>
</evidence>
<keyword evidence="1" id="KW-0472">Membrane</keyword>